<evidence type="ECO:0000313" key="5">
    <source>
        <dbReference type="Proteomes" id="UP000231195"/>
    </source>
</evidence>
<evidence type="ECO:0000256" key="1">
    <source>
        <dbReference type="ARBA" id="ARBA00022485"/>
    </source>
</evidence>
<keyword evidence="1" id="KW-0408">Iron</keyword>
<dbReference type="GO" id="GO:0051539">
    <property type="term" value="F:4 iron, 4 sulfur cluster binding"/>
    <property type="evidence" value="ECO:0007669"/>
    <property type="project" value="UniProtKB-KW"/>
</dbReference>
<reference evidence="5" key="1">
    <citation type="submission" date="2017-09" db="EMBL/GenBank/DDBJ databases">
        <title>Depth-based differentiation of microbial function through sediment-hosted aquifers and enrichment of novel symbionts in the deep terrestrial subsurface.</title>
        <authorList>
            <person name="Probst A.J."/>
            <person name="Ladd B."/>
            <person name="Jarett J.K."/>
            <person name="Geller-Mcgrath D.E."/>
            <person name="Sieber C.M.K."/>
            <person name="Emerson J.B."/>
            <person name="Anantharaman K."/>
            <person name="Thomas B.C."/>
            <person name="Malmstrom R."/>
            <person name="Stieglmeier M."/>
            <person name="Klingl A."/>
            <person name="Woyke T."/>
            <person name="Ryan C.M."/>
            <person name="Banfield J.F."/>
        </authorList>
    </citation>
    <scope>NUCLEOTIDE SEQUENCE [LARGE SCALE GENOMIC DNA]</scope>
</reference>
<dbReference type="PANTHER" id="PTHR30002:SF4">
    <property type="entry name" value="EPOXYQUEUOSINE REDUCTASE"/>
    <property type="match status" value="1"/>
</dbReference>
<evidence type="ECO:0000313" key="4">
    <source>
        <dbReference type="EMBL" id="PJA40445.1"/>
    </source>
</evidence>
<keyword evidence="1" id="KW-0479">Metal-binding</keyword>
<dbReference type="Proteomes" id="UP000231195">
    <property type="component" value="Unassembled WGS sequence"/>
</dbReference>
<protein>
    <submittedName>
        <fullName evidence="4">tRNA epoxyqueuosine(34) reductase QueG</fullName>
    </submittedName>
</protein>
<evidence type="ECO:0000259" key="3">
    <source>
        <dbReference type="Pfam" id="PF08331"/>
    </source>
</evidence>
<feature type="domain" description="DUF1730" evidence="3">
    <location>
        <begin position="57"/>
        <end position="109"/>
    </location>
</feature>
<dbReference type="InterPro" id="IPR013542">
    <property type="entry name" value="QueG_DUF1730"/>
</dbReference>
<keyword evidence="2" id="KW-0560">Oxidoreductase</keyword>
<sequence>MKITNKIVIETAQKFGFDLVGFADSTTLNEEVSNLKNWLINGFNSKMSYMERNIEKRLDVKEILPSAKSVISLALNYYVKGEFSNNYQNGKISRYAWGTDYHYIIWEKL</sequence>
<keyword evidence="1" id="KW-0004">4Fe-4S</keyword>
<organism evidence="4 5">
    <name type="scientific">candidate division WWE3 bacterium CG_4_9_14_3_um_filter_39_7</name>
    <dbReference type="NCBI Taxonomy" id="1975080"/>
    <lineage>
        <taxon>Bacteria</taxon>
        <taxon>Katanobacteria</taxon>
    </lineage>
</organism>
<feature type="non-terminal residue" evidence="4">
    <location>
        <position position="109"/>
    </location>
</feature>
<dbReference type="AlphaFoldDB" id="A0A2M7X2Q1"/>
<gene>
    <name evidence="4" type="ORF">CO179_02295</name>
</gene>
<name>A0A2M7X2Q1_UNCKA</name>
<keyword evidence="1" id="KW-0411">Iron-sulfur</keyword>
<dbReference type="GO" id="GO:0052693">
    <property type="term" value="F:epoxyqueuosine reductase activity"/>
    <property type="evidence" value="ECO:0007669"/>
    <property type="project" value="TreeGrafter"/>
</dbReference>
<dbReference type="Pfam" id="PF08331">
    <property type="entry name" value="QueG_DUF1730"/>
    <property type="match status" value="1"/>
</dbReference>
<accession>A0A2M7X2Q1</accession>
<dbReference type="EMBL" id="PFWZ01000082">
    <property type="protein sequence ID" value="PJA40445.1"/>
    <property type="molecule type" value="Genomic_DNA"/>
</dbReference>
<proteinExistence type="predicted"/>
<dbReference type="PANTHER" id="PTHR30002">
    <property type="entry name" value="EPOXYQUEUOSINE REDUCTASE"/>
    <property type="match status" value="1"/>
</dbReference>
<dbReference type="InterPro" id="IPR004453">
    <property type="entry name" value="QueG"/>
</dbReference>
<comment type="caution">
    <text evidence="4">The sequence shown here is derived from an EMBL/GenBank/DDBJ whole genome shotgun (WGS) entry which is preliminary data.</text>
</comment>
<dbReference type="GO" id="GO:0008616">
    <property type="term" value="P:tRNA queuosine(34) biosynthetic process"/>
    <property type="evidence" value="ECO:0007669"/>
    <property type="project" value="InterPro"/>
</dbReference>
<evidence type="ECO:0000256" key="2">
    <source>
        <dbReference type="ARBA" id="ARBA00023002"/>
    </source>
</evidence>